<comment type="caution">
    <text evidence="1">The sequence shown here is derived from an EMBL/GenBank/DDBJ whole genome shotgun (WGS) entry which is preliminary data.</text>
</comment>
<dbReference type="EMBL" id="SNRW01028580">
    <property type="protein sequence ID" value="KAA6359314.1"/>
    <property type="molecule type" value="Genomic_DNA"/>
</dbReference>
<reference evidence="1 2" key="1">
    <citation type="submission" date="2019-03" db="EMBL/GenBank/DDBJ databases">
        <title>Single cell metagenomics reveals metabolic interactions within the superorganism composed of flagellate Streblomastix strix and complex community of Bacteroidetes bacteria on its surface.</title>
        <authorList>
            <person name="Treitli S.C."/>
            <person name="Kolisko M."/>
            <person name="Husnik F."/>
            <person name="Keeling P."/>
            <person name="Hampl V."/>
        </authorList>
    </citation>
    <scope>NUCLEOTIDE SEQUENCE [LARGE SCALE GENOMIC DNA]</scope>
    <source>
        <strain evidence="1">ST1C</strain>
    </source>
</reference>
<sequence length="192" mass="21533">MELLTGRNEFAIDFWAIPIAQAQIWDYKARTLHVPEVTGHAEVPPRQVLNNAANSRVDGYIQNLQFQILMMFKLIIFSIQYVLEGNTRETLNDLVSMCAALLRIAERSIYIRIQMKEGAQGAQQFDLGYNGIMSHAIQPLHALRLIQGQGSQDLVNPQAGQYSTTMRGQGQYIPQLVTFAPTKIVNNSTLGN</sequence>
<gene>
    <name evidence="1" type="ORF">EZS28_045160</name>
</gene>
<dbReference type="Proteomes" id="UP000324800">
    <property type="component" value="Unassembled WGS sequence"/>
</dbReference>
<organism evidence="1 2">
    <name type="scientific">Streblomastix strix</name>
    <dbReference type="NCBI Taxonomy" id="222440"/>
    <lineage>
        <taxon>Eukaryota</taxon>
        <taxon>Metamonada</taxon>
        <taxon>Preaxostyla</taxon>
        <taxon>Oxymonadida</taxon>
        <taxon>Streblomastigidae</taxon>
        <taxon>Streblomastix</taxon>
    </lineage>
</organism>
<name>A0A5J4TLN6_9EUKA</name>
<accession>A0A5J4TLN6</accession>
<proteinExistence type="predicted"/>
<evidence type="ECO:0000313" key="1">
    <source>
        <dbReference type="EMBL" id="KAA6359314.1"/>
    </source>
</evidence>
<dbReference type="AlphaFoldDB" id="A0A5J4TLN6"/>
<protein>
    <submittedName>
        <fullName evidence="1">Uncharacterized protein</fullName>
    </submittedName>
</protein>
<evidence type="ECO:0000313" key="2">
    <source>
        <dbReference type="Proteomes" id="UP000324800"/>
    </source>
</evidence>